<dbReference type="InterPro" id="IPR029071">
    <property type="entry name" value="Ubiquitin-like_domsf"/>
</dbReference>
<organism evidence="3 4">
    <name type="scientific">Paraglomus brasilianum</name>
    <dbReference type="NCBI Taxonomy" id="144538"/>
    <lineage>
        <taxon>Eukaryota</taxon>
        <taxon>Fungi</taxon>
        <taxon>Fungi incertae sedis</taxon>
        <taxon>Mucoromycota</taxon>
        <taxon>Glomeromycotina</taxon>
        <taxon>Glomeromycetes</taxon>
        <taxon>Paraglomerales</taxon>
        <taxon>Paraglomeraceae</taxon>
        <taxon>Paraglomus</taxon>
    </lineage>
</organism>
<feature type="compositionally biased region" description="Low complexity" evidence="1">
    <location>
        <begin position="106"/>
        <end position="118"/>
    </location>
</feature>
<proteinExistence type="predicted"/>
<evidence type="ECO:0000313" key="3">
    <source>
        <dbReference type="EMBL" id="CAG8548002.1"/>
    </source>
</evidence>
<gene>
    <name evidence="3" type="ORF">PBRASI_LOCUS4935</name>
</gene>
<comment type="caution">
    <text evidence="3">The sequence shown here is derived from an EMBL/GenBank/DDBJ whole genome shotgun (WGS) entry which is preliminary data.</text>
</comment>
<dbReference type="PROSITE" id="PS50053">
    <property type="entry name" value="UBIQUITIN_2"/>
    <property type="match status" value="1"/>
</dbReference>
<dbReference type="EMBL" id="CAJVPI010000540">
    <property type="protein sequence ID" value="CAG8548002.1"/>
    <property type="molecule type" value="Genomic_DNA"/>
</dbReference>
<feature type="region of interest" description="Disordered" evidence="1">
    <location>
        <begin position="1"/>
        <end position="56"/>
    </location>
</feature>
<feature type="region of interest" description="Disordered" evidence="1">
    <location>
        <begin position="236"/>
        <end position="271"/>
    </location>
</feature>
<reference evidence="3" key="1">
    <citation type="submission" date="2021-06" db="EMBL/GenBank/DDBJ databases">
        <authorList>
            <person name="Kallberg Y."/>
            <person name="Tangrot J."/>
            <person name="Rosling A."/>
        </authorList>
    </citation>
    <scope>NUCLEOTIDE SEQUENCE</scope>
    <source>
        <strain evidence="3">BR232B</strain>
    </source>
</reference>
<protein>
    <submittedName>
        <fullName evidence="3">8148_t:CDS:1</fullName>
    </submittedName>
</protein>
<feature type="region of interest" description="Disordered" evidence="1">
    <location>
        <begin position="95"/>
        <end position="152"/>
    </location>
</feature>
<sequence length="583" mass="64715">MTKDEQAQERPKDKESTETLEVLDVLPPPPPETTKLEPLRMPSARNPPMGKAKETVKKITKAYQATGMAAKEAIPAKLSSDEDAFETVRGRVAVKRDIRRQRRSRSLSAPRTPPARTGTPPPSKRSHNQAITPQRPKSQKKAKVDLSYLQSGPATNKRNAWTGWQVAMALHKTSGWVETAHLNYFAIYPDVAQQWMSRLPVAIYNNCTDWLRKRRTAGKTPNAPQGEDLEKIKQETATPHPSIRISNLPPSYPLTTSPPSSSSLSSPPSDLSSVVLEKTYVNGKEMEEALLTVNSHDQNAMEIQVRYATSPSITKVSIGKLNPEIGIEEFISALGNSLKMEIKMSKEGQAIENGRPVDLSIENRDVVNLTCLSVRSTPENSPSPPPNPLGAKINIAILSNLIGGKSKLTDCYIMLKEHIGTLKERLTPQLRMEPDKYDLLHKGKILDPNMTAQEANIGTYARLTANLKQKPTYAEASSSYTALPETDMEESEDENMLDVIITVPVEYEGVIHDITTSKDKSVGTITELYIKKAQLDIHFTNFIICNEKEDIPSFYSIDYAINEGLMKYGTKLHLTQKTPPPSI</sequence>
<accession>A0A9N9B229</accession>
<keyword evidence="4" id="KW-1185">Reference proteome</keyword>
<dbReference type="AlphaFoldDB" id="A0A9N9B229"/>
<evidence type="ECO:0000256" key="1">
    <source>
        <dbReference type="SAM" id="MobiDB-lite"/>
    </source>
</evidence>
<feature type="domain" description="Ubiquitin-like" evidence="2">
    <location>
        <begin position="391"/>
        <end position="472"/>
    </location>
</feature>
<dbReference type="InterPro" id="IPR000626">
    <property type="entry name" value="Ubiquitin-like_dom"/>
</dbReference>
<name>A0A9N9B229_9GLOM</name>
<evidence type="ECO:0000313" key="4">
    <source>
        <dbReference type="Proteomes" id="UP000789739"/>
    </source>
</evidence>
<evidence type="ECO:0000259" key="2">
    <source>
        <dbReference type="PROSITE" id="PS50053"/>
    </source>
</evidence>
<feature type="compositionally biased region" description="Basic and acidic residues" evidence="1">
    <location>
        <begin position="1"/>
        <end position="17"/>
    </location>
</feature>
<feature type="compositionally biased region" description="Low complexity" evidence="1">
    <location>
        <begin position="246"/>
        <end position="271"/>
    </location>
</feature>
<dbReference type="Proteomes" id="UP000789739">
    <property type="component" value="Unassembled WGS sequence"/>
</dbReference>
<dbReference type="SUPFAM" id="SSF54236">
    <property type="entry name" value="Ubiquitin-like"/>
    <property type="match status" value="1"/>
</dbReference>